<reference evidence="1 2" key="1">
    <citation type="journal article" date="2015" name="Genome Announc.">
        <title>Expanding the biotechnology potential of lactobacilli through comparative genomics of 213 strains and associated genera.</title>
        <authorList>
            <person name="Sun Z."/>
            <person name="Harris H.M."/>
            <person name="McCann A."/>
            <person name="Guo C."/>
            <person name="Argimon S."/>
            <person name="Zhang W."/>
            <person name="Yang X."/>
            <person name="Jeffery I.B."/>
            <person name="Cooney J.C."/>
            <person name="Kagawa T.F."/>
            <person name="Liu W."/>
            <person name="Song Y."/>
            <person name="Salvetti E."/>
            <person name="Wrobel A."/>
            <person name="Rasinkangas P."/>
            <person name="Parkhill J."/>
            <person name="Rea M.C."/>
            <person name="O'Sullivan O."/>
            <person name="Ritari J."/>
            <person name="Douillard F.P."/>
            <person name="Paul Ross R."/>
            <person name="Yang R."/>
            <person name="Briner A.E."/>
            <person name="Felis G.E."/>
            <person name="de Vos W.M."/>
            <person name="Barrangou R."/>
            <person name="Klaenhammer T.R."/>
            <person name="Caufield P.W."/>
            <person name="Cui Y."/>
            <person name="Zhang H."/>
            <person name="O'Toole P.W."/>
        </authorList>
    </citation>
    <scope>NUCLEOTIDE SEQUENCE [LARGE SCALE GENOMIC DNA]</scope>
    <source>
        <strain evidence="1 2">DSM 16982</strain>
    </source>
</reference>
<dbReference type="EMBL" id="AZFV01000012">
    <property type="protein sequence ID" value="KRM17202.1"/>
    <property type="molecule type" value="Genomic_DNA"/>
</dbReference>
<dbReference type="STRING" id="1423774.FD31_GL000447"/>
<name>A0A0R1WGV2_9LACO</name>
<accession>A0A0R1WGV2</accession>
<protein>
    <recommendedName>
        <fullName evidence="3">Extracellular protein</fullName>
    </recommendedName>
</protein>
<proteinExistence type="predicted"/>
<dbReference type="Gene3D" id="2.60.120.200">
    <property type="match status" value="1"/>
</dbReference>
<evidence type="ECO:0000313" key="2">
    <source>
        <dbReference type="Proteomes" id="UP000051302"/>
    </source>
</evidence>
<organism evidence="1 2">
    <name type="scientific">Companilactobacillus nantensis DSM 16982</name>
    <dbReference type="NCBI Taxonomy" id="1423774"/>
    <lineage>
        <taxon>Bacteria</taxon>
        <taxon>Bacillati</taxon>
        <taxon>Bacillota</taxon>
        <taxon>Bacilli</taxon>
        <taxon>Lactobacillales</taxon>
        <taxon>Lactobacillaceae</taxon>
        <taxon>Companilactobacillus</taxon>
    </lineage>
</organism>
<dbReference type="AlphaFoldDB" id="A0A0R1WGV2"/>
<comment type="caution">
    <text evidence="1">The sequence shown here is derived from an EMBL/GenBank/DDBJ whole genome shotgun (WGS) entry which is preliminary data.</text>
</comment>
<sequence>MYMRNHLRKNLWTVFYVFIGIFTIVSFNTNNVSAALTKSTDLDVLKSAPTGIPVSSYMSNTAPTKIDSKDIYTTNSAQIVDTTGANSSKGNIVSLASGPNTYGSMWSTNKSFDINKSQTISAWLYFGSGTDSDAINSEGISFVLQNDKNGVGALGAGLEGMGVYGYDASGYNILSGTSATQSYIQKTAIQNSIALEFDTANNSFFVPTKPINNNSGVFSFGSLGTYYSLDGYDTQLGSSVSSSLGFSNDAKYGASGPFGHIAMTYPGLAASYQSTDFTGNAVNAYSPWTSGFVLIHNSSKAAMLVDGKDQNGNLLYWHHVTIKWTPPASGSTNGTLSYNFNDKNPDYSDNTMTGDDKELSNTINADTSKLNSTDGKVRWGFTAANGPATNVATKLVAFDSIPDLLSSDADANIVDTTLNNKEITDSSTDKKVGNGDSLELNYDLNYLTGNVDWKDIAAKIKIPDNVTVTPDAANNVATITYSDGSSENISASELTDSTLQHTLAQTLGTSAAGKSARITINAKAVNTTTSDINVAKSVATFSGSNSLASTNSPAFTILATPNYKLNLANSNSSNEIDLLYKQDTATLDLPTTLNYSDNHSFGDTSSSTNIVYQITAGDKTYQVASTATGTKFDQTINLKSLINDDTAFWNLFAQGTTNKVTVKAIDAANGLVSNTITYNVVTKQDETLSMTVSNNLAFKDVNYGNNTEYLPRKSDFDLSVTSIREPWQLQVTTNGLYLNSQTLNNNMTLVYKKDSASQYNTLSTTPTLIDEDTTSSDTSTTTDIADDWTSNTGLLLKQLGISTAGQYTGTLTWTVSDSVNNT</sequence>
<dbReference type="PATRIC" id="fig|1423774.3.peg.457"/>
<keyword evidence="2" id="KW-1185">Reference proteome</keyword>
<dbReference type="Proteomes" id="UP000051302">
    <property type="component" value="Unassembled WGS sequence"/>
</dbReference>
<evidence type="ECO:0000313" key="1">
    <source>
        <dbReference type="EMBL" id="KRM17202.1"/>
    </source>
</evidence>
<gene>
    <name evidence="1" type="ORF">FD31_GL000447</name>
</gene>
<evidence type="ECO:0008006" key="3">
    <source>
        <dbReference type="Google" id="ProtNLM"/>
    </source>
</evidence>